<evidence type="ECO:0000256" key="1">
    <source>
        <dbReference type="SAM" id="MobiDB-lite"/>
    </source>
</evidence>
<proteinExistence type="predicted"/>
<sequence length="54" mass="5865">MLGMTVDDGNGNGDGDPVQRGRIREFACRADEDLPFAQTGCPEETAYVESDKTE</sequence>
<organism evidence="2 3">
    <name type="scientific">Dissophora globulifera</name>
    <dbReference type="NCBI Taxonomy" id="979702"/>
    <lineage>
        <taxon>Eukaryota</taxon>
        <taxon>Fungi</taxon>
        <taxon>Fungi incertae sedis</taxon>
        <taxon>Mucoromycota</taxon>
        <taxon>Mortierellomycotina</taxon>
        <taxon>Mortierellomycetes</taxon>
        <taxon>Mortierellales</taxon>
        <taxon>Mortierellaceae</taxon>
        <taxon>Dissophora</taxon>
    </lineage>
</organism>
<evidence type="ECO:0000313" key="2">
    <source>
        <dbReference type="EMBL" id="KAG0312212.1"/>
    </source>
</evidence>
<protein>
    <submittedName>
        <fullName evidence="2">Uncharacterized protein</fullName>
    </submittedName>
</protein>
<dbReference type="EMBL" id="JAAAIP010000833">
    <property type="protein sequence ID" value="KAG0312212.1"/>
    <property type="molecule type" value="Genomic_DNA"/>
</dbReference>
<feature type="non-terminal residue" evidence="2">
    <location>
        <position position="54"/>
    </location>
</feature>
<keyword evidence="3" id="KW-1185">Reference proteome</keyword>
<gene>
    <name evidence="2" type="ORF">BGZ99_009656</name>
</gene>
<reference evidence="2" key="1">
    <citation type="journal article" date="2020" name="Fungal Divers.">
        <title>Resolving the Mortierellaceae phylogeny through synthesis of multi-gene phylogenetics and phylogenomics.</title>
        <authorList>
            <person name="Vandepol N."/>
            <person name="Liber J."/>
            <person name="Desiro A."/>
            <person name="Na H."/>
            <person name="Kennedy M."/>
            <person name="Barry K."/>
            <person name="Grigoriev I.V."/>
            <person name="Miller A.N."/>
            <person name="O'Donnell K."/>
            <person name="Stajich J.E."/>
            <person name="Bonito G."/>
        </authorList>
    </citation>
    <scope>NUCLEOTIDE SEQUENCE</scope>
    <source>
        <strain evidence="2">REB-010B</strain>
    </source>
</reference>
<dbReference type="Proteomes" id="UP000738325">
    <property type="component" value="Unassembled WGS sequence"/>
</dbReference>
<comment type="caution">
    <text evidence="2">The sequence shown here is derived from an EMBL/GenBank/DDBJ whole genome shotgun (WGS) entry which is preliminary data.</text>
</comment>
<name>A0A9P6R3Y7_9FUNG</name>
<feature type="region of interest" description="Disordered" evidence="1">
    <location>
        <begin position="1"/>
        <end position="22"/>
    </location>
</feature>
<accession>A0A9P6R3Y7</accession>
<evidence type="ECO:0000313" key="3">
    <source>
        <dbReference type="Proteomes" id="UP000738325"/>
    </source>
</evidence>
<dbReference type="AlphaFoldDB" id="A0A9P6R3Y7"/>